<accession>A0AAE1LWB6</accession>
<gene>
    <name evidence="2" type="ORF">Triagg1_10411</name>
</gene>
<dbReference type="EMBL" id="JAWRVG010000073">
    <property type="protein sequence ID" value="KAK4061155.1"/>
    <property type="molecule type" value="Genomic_DNA"/>
</dbReference>
<evidence type="ECO:0008006" key="4">
    <source>
        <dbReference type="Google" id="ProtNLM"/>
    </source>
</evidence>
<sequence>MSLASPQLLPITTKPPSFPLNLQHDTNLTSFPPAMAASASSPANLRSLYRSLLRELPPRPILSSPRTPLHRRIRSSFVDSPSTSTSASSSSSHALEHQAQLAQQLIAYLRAQRMYVTLIERYNPGMEMDQDERIRLTARRVGMDLPSVQKKKKTTQ</sequence>
<dbReference type="RefSeq" id="XP_062750605.1">
    <property type="nucleotide sequence ID" value="XM_062894480.1"/>
</dbReference>
<protein>
    <recommendedName>
        <fullName evidence="4">Ras guanyl-nucleotide exchange factor RasGEF</fullName>
    </recommendedName>
</protein>
<comment type="caution">
    <text evidence="2">The sequence shown here is derived from an EMBL/GenBank/DDBJ whole genome shotgun (WGS) entry which is preliminary data.</text>
</comment>
<reference evidence="2" key="1">
    <citation type="submission" date="2023-11" db="EMBL/GenBank/DDBJ databases">
        <title>The genome sequences of three competitors of mushroom-forming fungi.</title>
        <authorList>
            <person name="Beijen E."/>
            <person name="Ohm R.A."/>
        </authorList>
    </citation>
    <scope>NUCLEOTIDE SEQUENCE</scope>
    <source>
        <strain evidence="2">CBS 100526</strain>
    </source>
</reference>
<dbReference type="Proteomes" id="UP001273209">
    <property type="component" value="Unassembled WGS sequence"/>
</dbReference>
<dbReference type="GO" id="GO:0005759">
    <property type="term" value="C:mitochondrial matrix"/>
    <property type="evidence" value="ECO:0007669"/>
    <property type="project" value="TreeGrafter"/>
</dbReference>
<dbReference type="GeneID" id="87914385"/>
<evidence type="ECO:0000256" key="1">
    <source>
        <dbReference type="SAM" id="MobiDB-lite"/>
    </source>
</evidence>
<dbReference type="AlphaFoldDB" id="A0AAE1LWB6"/>
<feature type="compositionally biased region" description="Low complexity" evidence="1">
    <location>
        <begin position="58"/>
        <end position="67"/>
    </location>
</feature>
<dbReference type="Pfam" id="PF13233">
    <property type="entry name" value="Complex1_LYR_2"/>
    <property type="match status" value="1"/>
</dbReference>
<feature type="region of interest" description="Disordered" evidence="1">
    <location>
        <begin position="58"/>
        <end position="92"/>
    </location>
</feature>
<dbReference type="GO" id="GO:0033615">
    <property type="term" value="P:mitochondrial proton-transporting ATP synthase complex assembly"/>
    <property type="evidence" value="ECO:0007669"/>
    <property type="project" value="InterPro"/>
</dbReference>
<proteinExistence type="predicted"/>
<name>A0AAE1LWB6_9HYPO</name>
<evidence type="ECO:0000313" key="2">
    <source>
        <dbReference type="EMBL" id="KAK4061155.1"/>
    </source>
</evidence>
<dbReference type="PANTHER" id="PTHR28015">
    <property type="entry name" value="ATP SYNTHASE ASSEMBLY FACTOR FMC1, MITOCHONDRIAL"/>
    <property type="match status" value="1"/>
</dbReference>
<dbReference type="PANTHER" id="PTHR28015:SF1">
    <property type="entry name" value="ATP SYNTHASE ASSEMBLY FACTOR FMC1, MITOCHONDRIAL"/>
    <property type="match status" value="1"/>
</dbReference>
<dbReference type="InterPro" id="IPR039196">
    <property type="entry name" value="Fmc1"/>
</dbReference>
<evidence type="ECO:0000313" key="3">
    <source>
        <dbReference type="Proteomes" id="UP001273209"/>
    </source>
</evidence>
<keyword evidence="3" id="KW-1185">Reference proteome</keyword>
<feature type="compositionally biased region" description="Low complexity" evidence="1">
    <location>
        <begin position="75"/>
        <end position="92"/>
    </location>
</feature>
<organism evidence="2 3">
    <name type="scientific">Trichoderma aggressivum f. europaeum</name>
    <dbReference type="NCBI Taxonomy" id="173218"/>
    <lineage>
        <taxon>Eukaryota</taxon>
        <taxon>Fungi</taxon>
        <taxon>Dikarya</taxon>
        <taxon>Ascomycota</taxon>
        <taxon>Pezizomycotina</taxon>
        <taxon>Sordariomycetes</taxon>
        <taxon>Hypocreomycetidae</taxon>
        <taxon>Hypocreales</taxon>
        <taxon>Hypocreaceae</taxon>
        <taxon>Trichoderma</taxon>
    </lineage>
</organism>